<reference evidence="2" key="1">
    <citation type="submission" date="2021-10" db="EMBL/GenBank/DDBJ databases">
        <title>Tropical sea cucumber genome reveals ecological adaptation and Cuvierian tubules defense mechanism.</title>
        <authorList>
            <person name="Chen T."/>
        </authorList>
    </citation>
    <scope>NUCLEOTIDE SEQUENCE</scope>
    <source>
        <strain evidence="2">Nanhai2018</strain>
        <tissue evidence="2">Muscle</tissue>
    </source>
</reference>
<sequence>MQAKLFFVLTVLCLHTLTCTALKKKNGNFRYMIRYGRNPPVGDELIPIGPEVDEDGYIFPSGLDRLINALIMKYSQQHGTTDEQEIF</sequence>
<dbReference type="EMBL" id="JAIZAY010000009">
    <property type="protein sequence ID" value="KAJ8035726.1"/>
    <property type="molecule type" value="Genomic_DNA"/>
</dbReference>
<evidence type="ECO:0000256" key="1">
    <source>
        <dbReference type="SAM" id="SignalP"/>
    </source>
</evidence>
<dbReference type="AlphaFoldDB" id="A0A9Q1BZC5"/>
<evidence type="ECO:0000313" key="2">
    <source>
        <dbReference type="EMBL" id="KAJ8035726.1"/>
    </source>
</evidence>
<comment type="caution">
    <text evidence="2">The sequence shown here is derived from an EMBL/GenBank/DDBJ whole genome shotgun (WGS) entry which is preliminary data.</text>
</comment>
<dbReference type="Proteomes" id="UP001152320">
    <property type="component" value="Chromosome 9"/>
</dbReference>
<gene>
    <name evidence="2" type="ORF">HOLleu_19489</name>
</gene>
<organism evidence="2 3">
    <name type="scientific">Holothuria leucospilota</name>
    <name type="common">Black long sea cucumber</name>
    <name type="synonym">Mertensiothuria leucospilota</name>
    <dbReference type="NCBI Taxonomy" id="206669"/>
    <lineage>
        <taxon>Eukaryota</taxon>
        <taxon>Metazoa</taxon>
        <taxon>Echinodermata</taxon>
        <taxon>Eleutherozoa</taxon>
        <taxon>Echinozoa</taxon>
        <taxon>Holothuroidea</taxon>
        <taxon>Aspidochirotacea</taxon>
        <taxon>Aspidochirotida</taxon>
        <taxon>Holothuriidae</taxon>
        <taxon>Holothuria</taxon>
    </lineage>
</organism>
<feature type="chain" id="PRO_5040516648" evidence="1">
    <location>
        <begin position="22"/>
        <end position="87"/>
    </location>
</feature>
<protein>
    <submittedName>
        <fullName evidence="2">Uncharacterized protein</fullName>
    </submittedName>
</protein>
<keyword evidence="3" id="KW-1185">Reference proteome</keyword>
<feature type="signal peptide" evidence="1">
    <location>
        <begin position="1"/>
        <end position="21"/>
    </location>
</feature>
<evidence type="ECO:0000313" key="3">
    <source>
        <dbReference type="Proteomes" id="UP001152320"/>
    </source>
</evidence>
<accession>A0A9Q1BZC5</accession>
<name>A0A9Q1BZC5_HOLLE</name>
<keyword evidence="1" id="KW-0732">Signal</keyword>
<proteinExistence type="predicted"/>